<keyword evidence="9" id="KW-0472">Membrane</keyword>
<keyword evidence="9" id="KW-0812">Transmembrane</keyword>
<name>A0ABV8FLS8_9ACTN</name>
<evidence type="ECO:0000256" key="2">
    <source>
        <dbReference type="ARBA" id="ARBA00012438"/>
    </source>
</evidence>
<feature type="transmembrane region" description="Helical" evidence="9">
    <location>
        <begin position="72"/>
        <end position="93"/>
    </location>
</feature>
<evidence type="ECO:0000256" key="3">
    <source>
        <dbReference type="ARBA" id="ARBA00022553"/>
    </source>
</evidence>
<comment type="catalytic activity">
    <reaction evidence="1">
        <text>ATP + protein L-histidine = ADP + protein N-phospho-L-histidine.</text>
        <dbReference type="EC" id="2.7.13.3"/>
    </reaction>
</comment>
<evidence type="ECO:0000256" key="4">
    <source>
        <dbReference type="ARBA" id="ARBA00022679"/>
    </source>
</evidence>
<evidence type="ECO:0000256" key="7">
    <source>
        <dbReference type="ARBA" id="ARBA00022840"/>
    </source>
</evidence>
<evidence type="ECO:0000256" key="9">
    <source>
        <dbReference type="SAM" id="Phobius"/>
    </source>
</evidence>
<dbReference type="PANTHER" id="PTHR24421">
    <property type="entry name" value="NITRATE/NITRITE SENSOR PROTEIN NARX-RELATED"/>
    <property type="match status" value="1"/>
</dbReference>
<dbReference type="EC" id="2.7.13.3" evidence="2"/>
<evidence type="ECO:0000313" key="11">
    <source>
        <dbReference type="EMBL" id="MFC3995937.1"/>
    </source>
</evidence>
<keyword evidence="7" id="KW-0067">ATP-binding</keyword>
<evidence type="ECO:0000256" key="8">
    <source>
        <dbReference type="ARBA" id="ARBA00023012"/>
    </source>
</evidence>
<evidence type="ECO:0000256" key="6">
    <source>
        <dbReference type="ARBA" id="ARBA00022777"/>
    </source>
</evidence>
<organism evidence="11 12">
    <name type="scientific">Nocardiopsis sediminis</name>
    <dbReference type="NCBI Taxonomy" id="1778267"/>
    <lineage>
        <taxon>Bacteria</taxon>
        <taxon>Bacillati</taxon>
        <taxon>Actinomycetota</taxon>
        <taxon>Actinomycetes</taxon>
        <taxon>Streptosporangiales</taxon>
        <taxon>Nocardiopsidaceae</taxon>
        <taxon>Nocardiopsis</taxon>
    </lineage>
</organism>
<feature type="transmembrane region" description="Helical" evidence="9">
    <location>
        <begin position="99"/>
        <end position="124"/>
    </location>
</feature>
<dbReference type="CDD" id="cd16917">
    <property type="entry name" value="HATPase_UhpB-NarQ-NarX-like"/>
    <property type="match status" value="1"/>
</dbReference>
<keyword evidence="6 11" id="KW-0418">Kinase</keyword>
<evidence type="ECO:0000313" key="12">
    <source>
        <dbReference type="Proteomes" id="UP001595847"/>
    </source>
</evidence>
<keyword evidence="12" id="KW-1185">Reference proteome</keyword>
<feature type="transmembrane region" description="Helical" evidence="9">
    <location>
        <begin position="31"/>
        <end position="51"/>
    </location>
</feature>
<dbReference type="InterPro" id="IPR050482">
    <property type="entry name" value="Sensor_HK_TwoCompSys"/>
</dbReference>
<feature type="transmembrane region" description="Helical" evidence="9">
    <location>
        <begin position="136"/>
        <end position="154"/>
    </location>
</feature>
<evidence type="ECO:0000256" key="1">
    <source>
        <dbReference type="ARBA" id="ARBA00000085"/>
    </source>
</evidence>
<feature type="domain" description="Signal transduction histidine kinase subgroup 3 dimerisation and phosphoacceptor" evidence="10">
    <location>
        <begin position="216"/>
        <end position="280"/>
    </location>
</feature>
<evidence type="ECO:0000256" key="5">
    <source>
        <dbReference type="ARBA" id="ARBA00022741"/>
    </source>
</evidence>
<dbReference type="PANTHER" id="PTHR24421:SF10">
    <property type="entry name" value="NITRATE_NITRITE SENSOR PROTEIN NARQ"/>
    <property type="match status" value="1"/>
</dbReference>
<keyword evidence="9" id="KW-1133">Transmembrane helix</keyword>
<keyword evidence="3" id="KW-0597">Phosphoprotein</keyword>
<accession>A0ABV8FLS8</accession>
<keyword evidence="8" id="KW-0902">Two-component regulatory system</keyword>
<gene>
    <name evidence="11" type="ORF">ACFOVU_08430</name>
</gene>
<keyword evidence="4" id="KW-0808">Transferase</keyword>
<dbReference type="InterPro" id="IPR011712">
    <property type="entry name" value="Sig_transdc_His_kin_sub3_dim/P"/>
</dbReference>
<comment type="caution">
    <text evidence="11">The sequence shown here is derived from an EMBL/GenBank/DDBJ whole genome shotgun (WGS) entry which is preliminary data.</text>
</comment>
<dbReference type="Gene3D" id="3.30.565.10">
    <property type="entry name" value="Histidine kinase-like ATPase, C-terminal domain"/>
    <property type="match status" value="1"/>
</dbReference>
<dbReference type="Pfam" id="PF07730">
    <property type="entry name" value="HisKA_3"/>
    <property type="match status" value="1"/>
</dbReference>
<dbReference type="Gene3D" id="1.20.5.1930">
    <property type="match status" value="1"/>
</dbReference>
<dbReference type="GO" id="GO:0016301">
    <property type="term" value="F:kinase activity"/>
    <property type="evidence" value="ECO:0007669"/>
    <property type="project" value="UniProtKB-KW"/>
</dbReference>
<feature type="transmembrane region" description="Helical" evidence="9">
    <location>
        <begin position="166"/>
        <end position="185"/>
    </location>
</feature>
<dbReference type="EMBL" id="JBHSBH010000005">
    <property type="protein sequence ID" value="MFC3995937.1"/>
    <property type="molecule type" value="Genomic_DNA"/>
</dbReference>
<sequence length="430" mass="46230">MGDDTVQRRPFWREEWPPRIGGWLWDRRHGIADWALAIGLFPLWAVSTAGLPDGPLDTLANKVGPTGSSVEATLVWMAIMFTGATAVSVATLFRRSRPAVLLTVAAALACGFGNSFPIALALYSYASWFIHRRRSLAVWTAVMVLCVIWIYTYVPGGGGWGMAPPTIMVTILVIAFPLTAGLWVGTRRQLVANLHERAERLEREQHLLAEQAINGERTRIAREMHDIVAHRVSLMVLHAGGLEVSAAEPKTADTAGLIRTTGREALAELREILGVLRSGDDAAPTAPQPVLADLARLIGQWRTAGMPVEWETTGTPRALPPRLERTGYRMVQEALTNAGKHAPGCPVTVRLGYGDRDLEIVVANEPLPDIGPITEPPPASGYGLAGLRERIALAGGTLSAGPFPDGGWQVRAIVPIDGAADEDEDGGAAQ</sequence>
<proteinExistence type="predicted"/>
<dbReference type="RefSeq" id="WP_378531538.1">
    <property type="nucleotide sequence ID" value="NZ_JBHSBH010000005.1"/>
</dbReference>
<dbReference type="Proteomes" id="UP001595847">
    <property type="component" value="Unassembled WGS sequence"/>
</dbReference>
<keyword evidence="5" id="KW-0547">Nucleotide-binding</keyword>
<evidence type="ECO:0000259" key="10">
    <source>
        <dbReference type="Pfam" id="PF07730"/>
    </source>
</evidence>
<reference evidence="12" key="1">
    <citation type="journal article" date="2019" name="Int. J. Syst. Evol. Microbiol.">
        <title>The Global Catalogue of Microorganisms (GCM) 10K type strain sequencing project: providing services to taxonomists for standard genome sequencing and annotation.</title>
        <authorList>
            <consortium name="The Broad Institute Genomics Platform"/>
            <consortium name="The Broad Institute Genome Sequencing Center for Infectious Disease"/>
            <person name="Wu L."/>
            <person name="Ma J."/>
        </authorList>
    </citation>
    <scope>NUCLEOTIDE SEQUENCE [LARGE SCALE GENOMIC DNA]</scope>
    <source>
        <strain evidence="12">TBRC 1826</strain>
    </source>
</reference>
<protein>
    <recommendedName>
        <fullName evidence="2">histidine kinase</fullName>
        <ecNumber evidence="2">2.7.13.3</ecNumber>
    </recommendedName>
</protein>
<dbReference type="InterPro" id="IPR036890">
    <property type="entry name" value="HATPase_C_sf"/>
</dbReference>
<dbReference type="SUPFAM" id="SSF55874">
    <property type="entry name" value="ATPase domain of HSP90 chaperone/DNA topoisomerase II/histidine kinase"/>
    <property type="match status" value="1"/>
</dbReference>